<organism evidence="1 2">
    <name type="scientific">Dioscorea alata</name>
    <name type="common">Purple yam</name>
    <dbReference type="NCBI Taxonomy" id="55571"/>
    <lineage>
        <taxon>Eukaryota</taxon>
        <taxon>Viridiplantae</taxon>
        <taxon>Streptophyta</taxon>
        <taxon>Embryophyta</taxon>
        <taxon>Tracheophyta</taxon>
        <taxon>Spermatophyta</taxon>
        <taxon>Magnoliopsida</taxon>
        <taxon>Liliopsida</taxon>
        <taxon>Dioscoreales</taxon>
        <taxon>Dioscoreaceae</taxon>
        <taxon>Dioscorea</taxon>
    </lineage>
</organism>
<reference evidence="2" key="1">
    <citation type="journal article" date="2022" name="Nat. Commun.">
        <title>Chromosome evolution and the genetic basis of agronomically important traits in greater yam.</title>
        <authorList>
            <person name="Bredeson J.V."/>
            <person name="Lyons J.B."/>
            <person name="Oniyinde I.O."/>
            <person name="Okereke N.R."/>
            <person name="Kolade O."/>
            <person name="Nnabue I."/>
            <person name="Nwadili C.O."/>
            <person name="Hribova E."/>
            <person name="Parker M."/>
            <person name="Nwogha J."/>
            <person name="Shu S."/>
            <person name="Carlson J."/>
            <person name="Kariba R."/>
            <person name="Muthemba S."/>
            <person name="Knop K."/>
            <person name="Barton G.J."/>
            <person name="Sherwood A.V."/>
            <person name="Lopez-Montes A."/>
            <person name="Asiedu R."/>
            <person name="Jamnadass R."/>
            <person name="Muchugi A."/>
            <person name="Goodstein D."/>
            <person name="Egesi C.N."/>
            <person name="Featherston J."/>
            <person name="Asfaw A."/>
            <person name="Simpson G.G."/>
            <person name="Dolezel J."/>
            <person name="Hendre P.S."/>
            <person name="Van Deynze A."/>
            <person name="Kumar P.L."/>
            <person name="Obidiegwu J.E."/>
            <person name="Bhattacharjee R."/>
            <person name="Rokhsar D.S."/>
        </authorList>
    </citation>
    <scope>NUCLEOTIDE SEQUENCE [LARGE SCALE GENOMIC DNA]</scope>
    <source>
        <strain evidence="2">cv. TDa95/00328</strain>
    </source>
</reference>
<gene>
    <name evidence="1" type="ORF">IHE45_15G027100</name>
</gene>
<name>A0ACB7UK84_DIOAL</name>
<keyword evidence="2" id="KW-1185">Reference proteome</keyword>
<sequence>MKLQSVCACHSCPPVSLRSFDPRRNGAVLILKSSNSSIRFSIKGRFRKGRAIAYLPNSDASTPIPDLKTSNGVLSPEASPRPGMVGIEPLRGKPGYVSFSGLSYQMLEESEVVSSPFKEDSRSFVWVVAPVALISSLLLPQLFLGNAIDAFLQDPILAEIVTLLSSEIIFYSGLATFLSVTNHVQQPYLEFSSKRWSLITGLRGYLSSAFFTMGLKVLAPLFAILCFWPPLGLASVIAVAPFLLGCAVQYAFEMYLEQRRSSCWPLLPIIFEVYRLYQLNKGAHFLEKVLFSMRNAAVTPAMVERSGALLSMVMVLQLLGIVCLWSLTTFLVRLFPSRPVAENY</sequence>
<evidence type="ECO:0000313" key="2">
    <source>
        <dbReference type="Proteomes" id="UP000827976"/>
    </source>
</evidence>
<evidence type="ECO:0000313" key="1">
    <source>
        <dbReference type="EMBL" id="KAH7660917.1"/>
    </source>
</evidence>
<proteinExistence type="predicted"/>
<comment type="caution">
    <text evidence="1">The sequence shown here is derived from an EMBL/GenBank/DDBJ whole genome shotgun (WGS) entry which is preliminary data.</text>
</comment>
<accession>A0ACB7UK84</accession>
<dbReference type="Proteomes" id="UP000827976">
    <property type="component" value="Chromosome 15"/>
</dbReference>
<protein>
    <submittedName>
        <fullName evidence="1">Uncharacterized protein</fullName>
    </submittedName>
</protein>
<dbReference type="EMBL" id="CM037025">
    <property type="protein sequence ID" value="KAH7660917.1"/>
    <property type="molecule type" value="Genomic_DNA"/>
</dbReference>